<keyword evidence="2" id="KW-1133">Transmembrane helix</keyword>
<feature type="domain" description="Peptidase M56" evidence="3">
    <location>
        <begin position="121"/>
        <end position="232"/>
    </location>
</feature>
<dbReference type="Pfam" id="PF05569">
    <property type="entry name" value="Peptidase_M56"/>
    <property type="match status" value="1"/>
</dbReference>
<keyword evidence="2" id="KW-0812">Transmembrane</keyword>
<name>A0A2S7WII1_9FLAO</name>
<evidence type="ECO:0000256" key="2">
    <source>
        <dbReference type="SAM" id="Phobius"/>
    </source>
</evidence>
<reference evidence="4 5" key="1">
    <citation type="submission" date="2016-12" db="EMBL/GenBank/DDBJ databases">
        <title>Trade-off between light-utilization and light-protection in marine flavobacteria.</title>
        <authorList>
            <person name="Kumagai Y."/>
            <person name="Yoshizawa S."/>
            <person name="Kogure K."/>
            <person name="Iwasaki W."/>
        </authorList>
    </citation>
    <scope>NUCLEOTIDE SEQUENCE [LARGE SCALE GENOMIC DNA]</scope>
    <source>
        <strain evidence="4 5">ATCC 43844</strain>
    </source>
</reference>
<evidence type="ECO:0000259" key="3">
    <source>
        <dbReference type="Pfam" id="PF05569"/>
    </source>
</evidence>
<keyword evidence="2" id="KW-0472">Membrane</keyword>
<gene>
    <name evidence="4" type="ORF">BTO16_16440</name>
</gene>
<feature type="transmembrane region" description="Helical" evidence="2">
    <location>
        <begin position="19"/>
        <end position="37"/>
    </location>
</feature>
<evidence type="ECO:0000256" key="1">
    <source>
        <dbReference type="SAM" id="MobiDB-lite"/>
    </source>
</evidence>
<organism evidence="4 5">
    <name type="scientific">Polaribacter glomeratus</name>
    <dbReference type="NCBI Taxonomy" id="102"/>
    <lineage>
        <taxon>Bacteria</taxon>
        <taxon>Pseudomonadati</taxon>
        <taxon>Bacteroidota</taxon>
        <taxon>Flavobacteriia</taxon>
        <taxon>Flavobacteriales</taxon>
        <taxon>Flavobacteriaceae</taxon>
    </lineage>
</organism>
<dbReference type="InterPro" id="IPR052173">
    <property type="entry name" value="Beta-lactam_resp_regulator"/>
</dbReference>
<keyword evidence="5" id="KW-1185">Reference proteome</keyword>
<feature type="transmembrane region" description="Helical" evidence="2">
    <location>
        <begin position="67"/>
        <end position="86"/>
    </location>
</feature>
<comment type="caution">
    <text evidence="4">The sequence shown here is derived from an EMBL/GenBank/DDBJ whole genome shotgun (WGS) entry which is preliminary data.</text>
</comment>
<proteinExistence type="predicted"/>
<dbReference type="AlphaFoldDB" id="A0A2S7WII1"/>
<dbReference type="CDD" id="cd07341">
    <property type="entry name" value="M56_BlaR1_MecR1_like"/>
    <property type="match status" value="1"/>
</dbReference>
<accession>A0A2S7WII1</accession>
<evidence type="ECO:0000313" key="4">
    <source>
        <dbReference type="EMBL" id="PQJ77415.1"/>
    </source>
</evidence>
<dbReference type="InterPro" id="IPR008756">
    <property type="entry name" value="Peptidase_M56"/>
</dbReference>
<dbReference type="PANTHER" id="PTHR34978">
    <property type="entry name" value="POSSIBLE SENSOR-TRANSDUCER PROTEIN BLAR"/>
    <property type="match status" value="1"/>
</dbReference>
<dbReference type="EMBL" id="MSCM01000002">
    <property type="protein sequence ID" value="PQJ77415.1"/>
    <property type="molecule type" value="Genomic_DNA"/>
</dbReference>
<protein>
    <recommendedName>
        <fullName evidence="3">Peptidase M56 domain-containing protein</fullName>
    </recommendedName>
</protein>
<feature type="region of interest" description="Disordered" evidence="1">
    <location>
        <begin position="413"/>
        <end position="432"/>
    </location>
</feature>
<dbReference type="Proteomes" id="UP000239068">
    <property type="component" value="Unassembled WGS sequence"/>
</dbReference>
<dbReference type="PANTHER" id="PTHR34978:SF3">
    <property type="entry name" value="SLR0241 PROTEIN"/>
    <property type="match status" value="1"/>
</dbReference>
<evidence type="ECO:0000313" key="5">
    <source>
        <dbReference type="Proteomes" id="UP000239068"/>
    </source>
</evidence>
<sequence length="574" mass="66780">MAFYHFILEKEKMHTFNRFYLLGSILFSFLAPLYIIYNDVAAVIAEPITGQGFYSFENTIIEESINYTKLFVGFYLFVSSIFLMRFGRNLFMIINKIGKNTKVKYQKALLVLVDDKVLPHTFWNYIFINKNDYENQKIEQELFTHELTHVTQKHTLDVLILEVIQILFWINPFFILLKKAVQLNHEFIADETVIHQHKNTFQYQHILVKKAAWKNEYYLASNLNYSLTKKRLLMMTTKSSSTKILLKKLAVIPLLTGLIFLFAERVEAKDSTPKNLETINEQDLKRDTEVKEIIEEIGKKYGISSYDALNKTYESKRNEKPHFIKSSTERQNELKNLYSELRSMYAKLSKESKLKSKSPVHPHDPYLKLMKNNKVHYKLRSEFTKEDELLVPPPPPATNASKEQILIAKKAHSDWKKRSGNDLPPPPPVPNASKEQILVAEKALNDWKKRSGNDRLPPPPPVNAIEHIKDMNKKGAKFYFEGKEIDADTASDLFKKNKKLSIETKNTNNSPYKVWISEKGIVTKKKEENIKYYLDHKLISKKEMELIPANKIESVDVKKDKDGAGSVYITTKKE</sequence>